<organism evidence="9 10">
    <name type="scientific">Caenorhabditis elegans</name>
    <dbReference type="NCBI Taxonomy" id="6239"/>
    <lineage>
        <taxon>Eukaryota</taxon>
        <taxon>Metazoa</taxon>
        <taxon>Ecdysozoa</taxon>
        <taxon>Nematoda</taxon>
        <taxon>Chromadorea</taxon>
        <taxon>Rhabditida</taxon>
        <taxon>Rhabditina</taxon>
        <taxon>Rhabditomorpha</taxon>
        <taxon>Rhabditoidea</taxon>
        <taxon>Rhabditidae</taxon>
        <taxon>Peloderinae</taxon>
        <taxon>Caenorhabditis</taxon>
    </lineage>
</organism>
<dbReference type="FunCoup" id="Q19894">
    <property type="interactions" value="20"/>
</dbReference>
<dbReference type="OMA" id="NCTDGKH"/>
<dbReference type="Proteomes" id="UP000001940">
    <property type="component" value="Chromosome V"/>
</dbReference>
<keyword evidence="6 8" id="KW-1133">Transmembrane helix</keyword>
<comment type="subcellular location">
    <subcellularLocation>
        <location evidence="1">Membrane</location>
        <topology evidence="1">Single-pass membrane protein</topology>
    </subcellularLocation>
</comment>
<reference evidence="9 10" key="1">
    <citation type="journal article" date="1998" name="Science">
        <title>Genome sequence of the nematode C. elegans: a platform for investigating biology.</title>
        <authorList>
            <consortium name="The C. elegans sequencing consortium"/>
            <person name="Sulson J.E."/>
            <person name="Waterston R."/>
        </authorList>
    </citation>
    <scope>NUCLEOTIDE SEQUENCE [LARGE SCALE GENOMIC DNA]</scope>
    <source>
        <strain evidence="9 10">Bristol N2</strain>
    </source>
</reference>
<proteinExistence type="inferred from homology"/>
<keyword evidence="5 8" id="KW-0812">Transmembrane</keyword>
<dbReference type="EMBL" id="BX284605">
    <property type="protein sequence ID" value="CAA96643.1"/>
    <property type="molecule type" value="Genomic_DNA"/>
</dbReference>
<name>Q19894_CAEEL</name>
<evidence type="ECO:0000256" key="6">
    <source>
        <dbReference type="ARBA" id="ARBA00022989"/>
    </source>
</evidence>
<dbReference type="PIR" id="T21532">
    <property type="entry name" value="T21532"/>
</dbReference>
<dbReference type="PANTHER" id="PTHR21461:SF19">
    <property type="entry name" value="GLYCOSYLTRANSFERASE FAMILY 92 PROTEIN"/>
    <property type="match status" value="1"/>
</dbReference>
<evidence type="ECO:0000256" key="3">
    <source>
        <dbReference type="ARBA" id="ARBA00022676"/>
    </source>
</evidence>
<dbReference type="CTD" id="185098"/>
<evidence type="ECO:0000256" key="8">
    <source>
        <dbReference type="RuleBase" id="RU366017"/>
    </source>
</evidence>
<dbReference type="PhylomeDB" id="Q19894"/>
<evidence type="ECO:0000313" key="9">
    <source>
        <dbReference type="EMBL" id="CAA96643.1"/>
    </source>
</evidence>
<keyword evidence="10" id="KW-1185">Reference proteome</keyword>
<dbReference type="InParanoid" id="Q19894"/>
<dbReference type="GO" id="GO:0016020">
    <property type="term" value="C:membrane"/>
    <property type="evidence" value="ECO:0007669"/>
    <property type="project" value="UniProtKB-SubCell"/>
</dbReference>
<evidence type="ECO:0000256" key="2">
    <source>
        <dbReference type="ARBA" id="ARBA00007647"/>
    </source>
</evidence>
<dbReference type="WormBase" id="F28H7.7">
    <property type="protein sequence ID" value="CE15925"/>
    <property type="gene ID" value="WBGene00009240"/>
</dbReference>
<dbReference type="GO" id="GO:0016757">
    <property type="term" value="F:glycosyltransferase activity"/>
    <property type="evidence" value="ECO:0000318"/>
    <property type="project" value="GO_Central"/>
</dbReference>
<dbReference type="PaxDb" id="6239-F28H7.7"/>
<evidence type="ECO:0000313" key="10">
    <source>
        <dbReference type="Proteomes" id="UP000001940"/>
    </source>
</evidence>
<evidence type="ECO:0000256" key="4">
    <source>
        <dbReference type="ARBA" id="ARBA00022679"/>
    </source>
</evidence>
<dbReference type="EC" id="2.4.1.-" evidence="8"/>
<evidence type="ECO:0000256" key="5">
    <source>
        <dbReference type="ARBA" id="ARBA00022692"/>
    </source>
</evidence>
<dbReference type="AGR" id="WB:WBGene00009240"/>
<feature type="transmembrane region" description="Helical" evidence="8">
    <location>
        <begin position="12"/>
        <end position="29"/>
    </location>
</feature>
<comment type="similarity">
    <text evidence="2 8">Belongs to the glycosyltransferase 92 family.</text>
</comment>
<evidence type="ECO:0000313" key="11">
    <source>
        <dbReference type="WormBase" id="F28H7.7"/>
    </source>
</evidence>
<keyword evidence="7 8" id="KW-0472">Membrane</keyword>
<keyword evidence="3 8" id="KW-0328">Glycosyltransferase</keyword>
<evidence type="ECO:0000256" key="7">
    <source>
        <dbReference type="ARBA" id="ARBA00023136"/>
    </source>
</evidence>
<gene>
    <name evidence="9" type="ORF">CELE_F28H7.7</name>
    <name evidence="9 11" type="ORF">F28H7.7</name>
</gene>
<dbReference type="OrthoDB" id="5809514at2759"/>
<dbReference type="GO" id="GO:0005737">
    <property type="term" value="C:cytoplasm"/>
    <property type="evidence" value="ECO:0000318"/>
    <property type="project" value="GO_Central"/>
</dbReference>
<dbReference type="KEGG" id="cel:CELE_F28H7.7"/>
<dbReference type="PANTHER" id="PTHR21461">
    <property type="entry name" value="GLYCOSYLTRANSFERASE FAMILY 92 PROTEIN"/>
    <property type="match status" value="1"/>
</dbReference>
<dbReference type="GeneID" id="185098"/>
<dbReference type="UCSC" id="F28H7.7">
    <property type="organism name" value="c. elegans"/>
</dbReference>
<accession>Q19894</accession>
<dbReference type="eggNOG" id="KOG4735">
    <property type="taxonomic scope" value="Eukaryota"/>
</dbReference>
<dbReference type="Pfam" id="PF01697">
    <property type="entry name" value="Glyco_transf_92"/>
    <property type="match status" value="1"/>
</dbReference>
<dbReference type="CAZy" id="GT92">
    <property type="family name" value="Glycosyltransferase Family 92"/>
</dbReference>
<keyword evidence="4 8" id="KW-0808">Transferase</keyword>
<dbReference type="HOGENOM" id="CLU_008031_3_1_1"/>
<dbReference type="InterPro" id="IPR008166">
    <property type="entry name" value="Glyco_transf_92"/>
</dbReference>
<evidence type="ECO:0000256" key="1">
    <source>
        <dbReference type="ARBA" id="ARBA00004167"/>
    </source>
</evidence>
<dbReference type="AlphaFoldDB" id="Q19894"/>
<sequence>MKMNCDIQSKLYIFFILLFFVILSVLYSIEVFNYDFVSSNFGISSIYLTHIQKYKDAYPPMLIGAYESETQISVSVAALKPIGYTVYCRYFDKNGKEHEKPMKSFIYPLFVVICDRKSSETHKVAITDGPNGVVLEQFQMIVTRWNASYKRMLTHCSAPLFGQEPKWMHLVEMIEHYKLQGVTKFYFYIREIELYDMSVLQHYMAFRDEVEIIHIPSIYFDAVSQQYLAIADCHLRNQLSANWTIFSDIDERIILTDSKTTIRNFLQDSVSEKYGGVMFPQRWIFKYEKLPEKFINPVQIMQEMPSRKWELTTQPWLNCTDGKHCFSKMIVNNQKVLQMMIHDVGEYNGNYQTLILDPKIGYIRHYRDVNMGKWWVRNKDVLEKLKPYENTTYNLRLRDQLLTNVLQILYAVHRP</sequence>
<protein>
    <recommendedName>
        <fullName evidence="8">Glycosyltransferase family 92 protein</fullName>
        <ecNumber evidence="8">2.4.1.-</ecNumber>
    </recommendedName>
</protein>
<dbReference type="Bgee" id="WBGene00009240">
    <property type="expression patterns" value="Expressed in pharyngeal muscle cell (C elegans) and 1 other cell type or tissue"/>
</dbReference>
<dbReference type="RefSeq" id="NP_505744.1">
    <property type="nucleotide sequence ID" value="NM_073343.1"/>
</dbReference>